<organism evidence="1">
    <name type="scientific">hydrothermal vent metagenome</name>
    <dbReference type="NCBI Taxonomy" id="652676"/>
    <lineage>
        <taxon>unclassified sequences</taxon>
        <taxon>metagenomes</taxon>
        <taxon>ecological metagenomes</taxon>
    </lineage>
</organism>
<evidence type="ECO:0000313" key="1">
    <source>
        <dbReference type="EMBL" id="VAW95298.1"/>
    </source>
</evidence>
<proteinExistence type="predicted"/>
<name>A0A3B0ZPB0_9ZZZZ</name>
<accession>A0A3B0ZPB0</accession>
<protein>
    <submittedName>
        <fullName evidence="1">Uncharacterized protein</fullName>
    </submittedName>
</protein>
<sequence>MNMNQNTNIESDAQDFLQHYHGCFTNMLRWPQLEQLWQVVAQQQKSWYLYTTNKPAPVSYATHDELVAYIKQVDLQIREQHKYDYCGIVYADEPESPSLIKIYHPKNLGASCGSSGNKPIPGWILSTIKPVDLIIEQDKTDTSNWNRFTQFMKFGQQ</sequence>
<dbReference type="AlphaFoldDB" id="A0A3B0ZPB0"/>
<gene>
    <name evidence="1" type="ORF">MNBD_GAMMA22-28</name>
</gene>
<reference evidence="1" key="1">
    <citation type="submission" date="2018-06" db="EMBL/GenBank/DDBJ databases">
        <authorList>
            <person name="Zhirakovskaya E."/>
        </authorList>
    </citation>
    <scope>NUCLEOTIDE SEQUENCE</scope>
</reference>
<dbReference type="EMBL" id="UOFS01000022">
    <property type="protein sequence ID" value="VAW95298.1"/>
    <property type="molecule type" value="Genomic_DNA"/>
</dbReference>